<dbReference type="PROSITE" id="PS51318">
    <property type="entry name" value="TAT"/>
    <property type="match status" value="1"/>
</dbReference>
<evidence type="ECO:0000313" key="4">
    <source>
        <dbReference type="EMBL" id="KKO09987.1"/>
    </source>
</evidence>
<dbReference type="InterPro" id="IPR002937">
    <property type="entry name" value="Amino_oxidase"/>
</dbReference>
<dbReference type="InterPro" id="IPR050281">
    <property type="entry name" value="Flavin_monoamine_oxidase"/>
</dbReference>
<organism evidence="4">
    <name type="scientific">marine sediment metagenome</name>
    <dbReference type="NCBI Taxonomy" id="412755"/>
    <lineage>
        <taxon>unclassified sequences</taxon>
        <taxon>metagenomes</taxon>
        <taxon>ecological metagenomes</taxon>
    </lineage>
</organism>
<proteinExistence type="predicted"/>
<evidence type="ECO:0000259" key="3">
    <source>
        <dbReference type="Pfam" id="PF01593"/>
    </source>
</evidence>
<keyword evidence="2" id="KW-1133">Transmembrane helix</keyword>
<dbReference type="SUPFAM" id="SSF54373">
    <property type="entry name" value="FAD-linked reductases, C-terminal domain"/>
    <property type="match status" value="1"/>
</dbReference>
<name>A0A0F9YCM2_9ZZZZ</name>
<feature type="domain" description="Amine oxidase" evidence="3">
    <location>
        <begin position="63"/>
        <end position="521"/>
    </location>
</feature>
<reference evidence="4" key="1">
    <citation type="journal article" date="2015" name="Nature">
        <title>Complex archaea that bridge the gap between prokaryotes and eukaryotes.</title>
        <authorList>
            <person name="Spang A."/>
            <person name="Saw J.H."/>
            <person name="Jorgensen S.L."/>
            <person name="Zaremba-Niedzwiedzka K."/>
            <person name="Martijn J."/>
            <person name="Lind A.E."/>
            <person name="van Eijk R."/>
            <person name="Schleper C."/>
            <person name="Guy L."/>
            <person name="Ettema T.J."/>
        </authorList>
    </citation>
    <scope>NUCLEOTIDE SEQUENCE</scope>
</reference>
<dbReference type="GO" id="GO:0009063">
    <property type="term" value="P:amino acid catabolic process"/>
    <property type="evidence" value="ECO:0007669"/>
    <property type="project" value="TreeGrafter"/>
</dbReference>
<feature type="transmembrane region" description="Helical" evidence="2">
    <location>
        <begin position="12"/>
        <end position="36"/>
    </location>
</feature>
<dbReference type="Gene3D" id="3.50.50.60">
    <property type="entry name" value="FAD/NAD(P)-binding domain"/>
    <property type="match status" value="1"/>
</dbReference>
<dbReference type="InterPro" id="IPR006311">
    <property type="entry name" value="TAT_signal"/>
</dbReference>
<protein>
    <recommendedName>
        <fullName evidence="3">Amine oxidase domain-containing protein</fullName>
    </recommendedName>
</protein>
<dbReference type="NCBIfam" id="TIGR01409">
    <property type="entry name" value="TAT_signal_seq"/>
    <property type="match status" value="1"/>
</dbReference>
<accession>A0A0F9YCM2</accession>
<dbReference type="AlphaFoldDB" id="A0A0F9YCM2"/>
<dbReference type="GO" id="GO:0001716">
    <property type="term" value="F:L-amino-acid oxidase activity"/>
    <property type="evidence" value="ECO:0007669"/>
    <property type="project" value="TreeGrafter"/>
</dbReference>
<comment type="caution">
    <text evidence="4">The sequence shown here is derived from an EMBL/GenBank/DDBJ whole genome shotgun (WGS) entry which is preliminary data.</text>
</comment>
<dbReference type="EMBL" id="LAZR01000005">
    <property type="protein sequence ID" value="KKO09987.1"/>
    <property type="molecule type" value="Genomic_DNA"/>
</dbReference>
<feature type="region of interest" description="Disordered" evidence="1">
    <location>
        <begin position="230"/>
        <end position="250"/>
    </location>
</feature>
<dbReference type="Gene3D" id="1.20.1440.240">
    <property type="match status" value="1"/>
</dbReference>
<dbReference type="PANTHER" id="PTHR10742">
    <property type="entry name" value="FLAVIN MONOAMINE OXIDASE"/>
    <property type="match status" value="1"/>
</dbReference>
<dbReference type="PANTHER" id="PTHR10742:SF342">
    <property type="entry name" value="AMINE OXIDASE"/>
    <property type="match status" value="1"/>
</dbReference>
<keyword evidence="2" id="KW-0812">Transmembrane</keyword>
<evidence type="ECO:0000256" key="2">
    <source>
        <dbReference type="SAM" id="Phobius"/>
    </source>
</evidence>
<sequence>MSFNPEGVTRRSFLGMVGAVAGAAAMYSAMSTMGFASQSNWRGRLNLQGAPDNTNILILGAGLAGMTAAFELRNAGYNVKVLEYRDKAGGRCWTLRGGDSYTELGGFTQQIDFAEGNYLNPGPWRIPSDHFAVLDYCKRFGVKLEPFIQVNYNAYLHDSEAFNGQPQRFKEVATDFRGHVAELLAKVVDQTGLDQAVSAEDAEKLVAALKRYGALNDSLDYVTGSESSTFRGWSHPEGGGVDGKPEPSQVNSLSEILNSTLWRNLTAGDNLHMQSTIFQPVGGMDMIAKGFEEQVGELITYNAKVTRIRHEDDQVTASWISADSGSNEQTETADYCICTIPFSVLSQIDHDFSPRMSKIIDSMPYASAFKAGIEFKRRFWEEDEHIYGGISYTNLPITLISYPPYNMFSDGPGVLLAAYPWGAYAYQFNALSPDERLDKVMEYGSQIHPQYYDEFKTGASVAWHRVPWTLGCYGLWQDREADYQDATAMDGRTLMAGEHISYLPAWMEGAVLSALDAVERLHTTITEA</sequence>
<dbReference type="SUPFAM" id="SSF51905">
    <property type="entry name" value="FAD/NAD(P)-binding domain"/>
    <property type="match status" value="1"/>
</dbReference>
<dbReference type="InterPro" id="IPR036188">
    <property type="entry name" value="FAD/NAD-bd_sf"/>
</dbReference>
<dbReference type="Pfam" id="PF01593">
    <property type="entry name" value="Amino_oxidase"/>
    <property type="match status" value="1"/>
</dbReference>
<gene>
    <name evidence="4" type="ORF">LCGC14_0025190</name>
</gene>
<dbReference type="InterPro" id="IPR019546">
    <property type="entry name" value="TAT_signal_bac_arc"/>
</dbReference>
<evidence type="ECO:0000256" key="1">
    <source>
        <dbReference type="SAM" id="MobiDB-lite"/>
    </source>
</evidence>
<dbReference type="Gene3D" id="3.90.660.10">
    <property type="match status" value="1"/>
</dbReference>
<keyword evidence="2" id="KW-0472">Membrane</keyword>